<reference evidence="2" key="1">
    <citation type="submission" date="2019-10" db="EMBL/GenBank/DDBJ databases">
        <title>Lacipirellula parvula gen. nov., sp. nov., representing a lineage of planctomycetes widespread in freshwater anoxic habitats, and description of the family Lacipirellulaceae.</title>
        <authorList>
            <person name="Dedysh S.N."/>
            <person name="Kulichevskaya I.S."/>
            <person name="Beletsky A.V."/>
            <person name="Rakitin A.L."/>
            <person name="Mardanov A.V."/>
            <person name="Ivanova A.A."/>
            <person name="Saltykova V.X."/>
            <person name="Rijpstra W.I.C."/>
            <person name="Sinninghe Damste J.S."/>
            <person name="Ravin N.V."/>
        </authorList>
    </citation>
    <scope>NUCLEOTIDE SEQUENCE [LARGE SCALE GENOMIC DNA]</scope>
    <source>
        <strain evidence="2">PX69</strain>
    </source>
</reference>
<dbReference type="AlphaFoldDB" id="A0A5K7X3X9"/>
<protein>
    <recommendedName>
        <fullName evidence="3">Peptidase A2 domain-containing protein</fullName>
    </recommendedName>
</protein>
<evidence type="ECO:0008006" key="3">
    <source>
        <dbReference type="Google" id="ProtNLM"/>
    </source>
</evidence>
<dbReference type="SUPFAM" id="SSF50630">
    <property type="entry name" value="Acid proteases"/>
    <property type="match status" value="1"/>
</dbReference>
<keyword evidence="2" id="KW-1185">Reference proteome</keyword>
<dbReference type="EMBL" id="AP021861">
    <property type="protein sequence ID" value="BBO30507.1"/>
    <property type="molecule type" value="Genomic_DNA"/>
</dbReference>
<evidence type="ECO:0000313" key="1">
    <source>
        <dbReference type="EMBL" id="BBO30507.1"/>
    </source>
</evidence>
<dbReference type="Gene3D" id="2.40.70.10">
    <property type="entry name" value="Acid Proteases"/>
    <property type="match status" value="1"/>
</dbReference>
<dbReference type="KEGG" id="lpav:PLANPX_0119"/>
<dbReference type="Pfam" id="PF13650">
    <property type="entry name" value="Asp_protease_2"/>
    <property type="match status" value="1"/>
</dbReference>
<dbReference type="PROSITE" id="PS50007">
    <property type="entry name" value="PIPLC_X_DOMAIN"/>
    <property type="match status" value="1"/>
</dbReference>
<organism evidence="1 2">
    <name type="scientific">Lacipirellula parvula</name>
    <dbReference type="NCBI Taxonomy" id="2650471"/>
    <lineage>
        <taxon>Bacteria</taxon>
        <taxon>Pseudomonadati</taxon>
        <taxon>Planctomycetota</taxon>
        <taxon>Planctomycetia</taxon>
        <taxon>Pirellulales</taxon>
        <taxon>Lacipirellulaceae</taxon>
        <taxon>Lacipirellula</taxon>
    </lineage>
</organism>
<accession>A0A5K7X3X9</accession>
<gene>
    <name evidence="1" type="ORF">PLANPX_0119</name>
</gene>
<dbReference type="InterPro" id="IPR013424">
    <property type="entry name" value="Ice-binding_C"/>
</dbReference>
<dbReference type="InterPro" id="IPR021109">
    <property type="entry name" value="Peptidase_aspartic_dom_sf"/>
</dbReference>
<proteinExistence type="predicted"/>
<dbReference type="NCBIfam" id="TIGR02595">
    <property type="entry name" value="PEP_CTERM"/>
    <property type="match status" value="1"/>
</dbReference>
<name>A0A5K7X3X9_9BACT</name>
<sequence length="762" mass="77735">MGGRNFSLRFPRDGMELNDARRHDRGRSVMRKATMSGFRGSLARTLAVIGFAFALAASRASATGVPIDGFLPMVGITLTDEFVDDIDFSPHAATSVGGGYLSQNGSPRFELALLDTGAATSLLTTAADAAFNIDGPYSGEPDGFKGTESIQIGGATGLLDALVSDPLGLYASGLQNRTGGGAALAINTNTLLGQTNTSVATLPVESPLPNILGLTFASQYATRIRNSQPQVFEADGKTVRSPAIDFLPLGSGGSQGITRKAPMSLQGAAPSTPFYQLNFGGIGSGDLDFWENPSSPTVVQGGHFLNVNASNNGTALGTKEFFFDTGASVTVLSELTALQLGIDVQTDTPDFTLEIVGSGGGSGAVPGFFIDQFTVLATGGSVTLSNVPVLVFDVTNPASPGNIVPGIVGTNVFAGRDIIIDPIPSNGGGGSSAGVYISDAVTSQKNWTTAAASASWATGGSWNGGAAPTTLGIANVRNAGSGNQEAVVSASTTAFEANVSGVAGRTMTVRVQTGAKLTTFTGINIEQFGAIHLEGGTLDSQYVEVMGGTLSGSGSIATGSGPIDGQVENRGGIVAPGNGSTTGTISIRGRFANAHDGALNIDVGGTTAGTQYDRLLIDGTVALDGVLNVSLVNLGGGVFTPALGSFFSVIEGTTIGGTFSTLNMPTLPSGRMWAVDYEETAVKLKVTLPGDFDGDWSVDADDLALWKTGYGTTYNGNDLLQWQRYFGQSIAGAIAAVPEPTTGGLMLVAALGLAAVRRRRGV</sequence>
<dbReference type="Proteomes" id="UP000326837">
    <property type="component" value="Chromosome"/>
</dbReference>
<evidence type="ECO:0000313" key="2">
    <source>
        <dbReference type="Proteomes" id="UP000326837"/>
    </source>
</evidence>